<dbReference type="AlphaFoldDB" id="A0A699Y9G8"/>
<dbReference type="Proteomes" id="UP000485058">
    <property type="component" value="Unassembled WGS sequence"/>
</dbReference>
<sequence length="54" mass="5522">KAACAFGAAGCLCKQSVVDMTNSVMKVDSGMAKQFINAFASKCGFQEVSLAAGE</sequence>
<name>A0A699Y9G8_HAELA</name>
<comment type="caution">
    <text evidence="1">The sequence shown here is derived from an EMBL/GenBank/DDBJ whole genome shotgun (WGS) entry which is preliminary data.</text>
</comment>
<proteinExistence type="predicted"/>
<evidence type="ECO:0000313" key="2">
    <source>
        <dbReference type="Proteomes" id="UP000485058"/>
    </source>
</evidence>
<reference evidence="1 2" key="1">
    <citation type="submission" date="2020-02" db="EMBL/GenBank/DDBJ databases">
        <title>Draft genome sequence of Haematococcus lacustris strain NIES-144.</title>
        <authorList>
            <person name="Morimoto D."/>
            <person name="Nakagawa S."/>
            <person name="Yoshida T."/>
            <person name="Sawayama S."/>
        </authorList>
    </citation>
    <scope>NUCLEOTIDE SEQUENCE [LARGE SCALE GENOMIC DNA]</scope>
    <source>
        <strain evidence="1 2">NIES-144</strain>
    </source>
</reference>
<feature type="non-terminal residue" evidence="1">
    <location>
        <position position="1"/>
    </location>
</feature>
<protein>
    <submittedName>
        <fullName evidence="1">Uncharacterized protein</fullName>
    </submittedName>
</protein>
<accession>A0A699Y9G8</accession>
<evidence type="ECO:0000313" key="1">
    <source>
        <dbReference type="EMBL" id="GFH05951.1"/>
    </source>
</evidence>
<organism evidence="1 2">
    <name type="scientific">Haematococcus lacustris</name>
    <name type="common">Green alga</name>
    <name type="synonym">Haematococcus pluvialis</name>
    <dbReference type="NCBI Taxonomy" id="44745"/>
    <lineage>
        <taxon>Eukaryota</taxon>
        <taxon>Viridiplantae</taxon>
        <taxon>Chlorophyta</taxon>
        <taxon>core chlorophytes</taxon>
        <taxon>Chlorophyceae</taxon>
        <taxon>CS clade</taxon>
        <taxon>Chlamydomonadales</taxon>
        <taxon>Haematococcaceae</taxon>
        <taxon>Haematococcus</taxon>
    </lineage>
</organism>
<gene>
    <name evidence="1" type="ORF">HaLaN_00502</name>
</gene>
<keyword evidence="2" id="KW-1185">Reference proteome</keyword>
<dbReference type="EMBL" id="BLLF01000015">
    <property type="protein sequence ID" value="GFH05951.1"/>
    <property type="molecule type" value="Genomic_DNA"/>
</dbReference>